<dbReference type="EMBL" id="CAJGYO010000001">
    <property type="protein sequence ID" value="CAD6206500.1"/>
    <property type="molecule type" value="Genomic_DNA"/>
</dbReference>
<keyword evidence="9" id="KW-1185">Reference proteome</keyword>
<proteinExistence type="inferred from homology"/>
<protein>
    <recommendedName>
        <fullName evidence="7">BHLH domain-containing protein</fullName>
    </recommendedName>
</protein>
<feature type="region of interest" description="Disordered" evidence="6">
    <location>
        <begin position="65"/>
        <end position="92"/>
    </location>
</feature>
<evidence type="ECO:0000256" key="3">
    <source>
        <dbReference type="ARBA" id="ARBA00023015"/>
    </source>
</evidence>
<keyword evidence="4" id="KW-0804">Transcription</keyword>
<comment type="subcellular location">
    <subcellularLocation>
        <location evidence="1">Nucleus</location>
    </subcellularLocation>
</comment>
<dbReference type="PANTHER" id="PTHR12565">
    <property type="entry name" value="STEROL REGULATORY ELEMENT-BINDING PROTEIN"/>
    <property type="match status" value="1"/>
</dbReference>
<evidence type="ECO:0000256" key="6">
    <source>
        <dbReference type="SAM" id="MobiDB-lite"/>
    </source>
</evidence>
<dbReference type="GO" id="GO:0005634">
    <property type="term" value="C:nucleus"/>
    <property type="evidence" value="ECO:0007669"/>
    <property type="project" value="UniProtKB-SubCell"/>
</dbReference>
<evidence type="ECO:0000313" key="8">
    <source>
        <dbReference type="EMBL" id="CAD6206500.1"/>
    </source>
</evidence>
<feature type="compositionally biased region" description="Basic and acidic residues" evidence="6">
    <location>
        <begin position="128"/>
        <end position="140"/>
    </location>
</feature>
<dbReference type="Gene3D" id="4.10.280.10">
    <property type="entry name" value="Helix-loop-helix DNA-binding domain"/>
    <property type="match status" value="1"/>
</dbReference>
<dbReference type="GO" id="GO:0003700">
    <property type="term" value="F:DNA-binding transcription factor activity"/>
    <property type="evidence" value="ECO:0007669"/>
    <property type="project" value="TreeGrafter"/>
</dbReference>
<feature type="region of interest" description="Disordered" evidence="6">
    <location>
        <begin position="1"/>
        <end position="29"/>
    </location>
</feature>
<comment type="similarity">
    <text evidence="2">Belongs to the bHLH protein family.</text>
</comment>
<dbReference type="AlphaFoldDB" id="A0A811MHJ6"/>
<dbReference type="Pfam" id="PF00010">
    <property type="entry name" value="HLH"/>
    <property type="match status" value="1"/>
</dbReference>
<dbReference type="InterPro" id="IPR036638">
    <property type="entry name" value="HLH_DNA-bd_sf"/>
</dbReference>
<feature type="compositionally biased region" description="Polar residues" evidence="6">
    <location>
        <begin position="13"/>
        <end position="22"/>
    </location>
</feature>
<dbReference type="FunFam" id="4.10.280.10:FF:000002">
    <property type="entry name" value="Basic helix-loop-helix transcription factor"/>
    <property type="match status" value="1"/>
</dbReference>
<keyword evidence="5" id="KW-0539">Nucleus</keyword>
<evidence type="ECO:0000256" key="5">
    <source>
        <dbReference type="ARBA" id="ARBA00023242"/>
    </source>
</evidence>
<gene>
    <name evidence="8" type="ORF">NCGR_LOCUS4203</name>
</gene>
<dbReference type="SUPFAM" id="SSF47459">
    <property type="entry name" value="HLH, helix-loop-helix DNA-binding domain"/>
    <property type="match status" value="1"/>
</dbReference>
<dbReference type="InterPro" id="IPR011598">
    <property type="entry name" value="bHLH_dom"/>
</dbReference>
<reference evidence="8" key="1">
    <citation type="submission" date="2020-10" db="EMBL/GenBank/DDBJ databases">
        <authorList>
            <person name="Han B."/>
            <person name="Lu T."/>
            <person name="Zhao Q."/>
            <person name="Huang X."/>
            <person name="Zhao Y."/>
        </authorList>
    </citation>
    <scope>NUCLEOTIDE SEQUENCE</scope>
</reference>
<evidence type="ECO:0000256" key="2">
    <source>
        <dbReference type="ARBA" id="ARBA00005510"/>
    </source>
</evidence>
<dbReference type="OrthoDB" id="1609391at2759"/>
<evidence type="ECO:0000256" key="1">
    <source>
        <dbReference type="ARBA" id="ARBA00004123"/>
    </source>
</evidence>
<comment type="caution">
    <text evidence="8">The sequence shown here is derived from an EMBL/GenBank/DDBJ whole genome shotgun (WGS) entry which is preliminary data.</text>
</comment>
<feature type="compositionally biased region" description="Basic and acidic residues" evidence="6">
    <location>
        <begin position="79"/>
        <end position="92"/>
    </location>
</feature>
<evidence type="ECO:0000259" key="7">
    <source>
        <dbReference type="PROSITE" id="PS50888"/>
    </source>
</evidence>
<accession>A0A811MHJ6</accession>
<feature type="domain" description="BHLH" evidence="7">
    <location>
        <begin position="152"/>
        <end position="202"/>
    </location>
</feature>
<evidence type="ECO:0000256" key="4">
    <source>
        <dbReference type="ARBA" id="ARBA00023163"/>
    </source>
</evidence>
<evidence type="ECO:0000313" key="9">
    <source>
        <dbReference type="Proteomes" id="UP000604825"/>
    </source>
</evidence>
<feature type="compositionally biased region" description="Polar residues" evidence="6">
    <location>
        <begin position="65"/>
        <end position="77"/>
    </location>
</feature>
<organism evidence="8 9">
    <name type="scientific">Miscanthus lutarioriparius</name>
    <dbReference type="NCBI Taxonomy" id="422564"/>
    <lineage>
        <taxon>Eukaryota</taxon>
        <taxon>Viridiplantae</taxon>
        <taxon>Streptophyta</taxon>
        <taxon>Embryophyta</taxon>
        <taxon>Tracheophyta</taxon>
        <taxon>Spermatophyta</taxon>
        <taxon>Magnoliopsida</taxon>
        <taxon>Liliopsida</taxon>
        <taxon>Poales</taxon>
        <taxon>Poaceae</taxon>
        <taxon>PACMAD clade</taxon>
        <taxon>Panicoideae</taxon>
        <taxon>Andropogonodae</taxon>
        <taxon>Andropogoneae</taxon>
        <taxon>Saccharinae</taxon>
        <taxon>Miscanthus</taxon>
    </lineage>
</organism>
<dbReference type="CDD" id="cd18919">
    <property type="entry name" value="bHLH_AtBPE_like"/>
    <property type="match status" value="1"/>
</dbReference>
<feature type="region of interest" description="Disordered" evidence="6">
    <location>
        <begin position="117"/>
        <end position="140"/>
    </location>
</feature>
<sequence>MNFGVSGQLEMYSGQQSDQGPSANGGREFSEANWNSFTMHQKMAYSGQYGFGSYGMGLEDRPGLYQSSSGTLSQDIQMSDEHSGGEKKRKGMEDRVTLLHVINKQKVHLSQKGIQWKRGNRKISPKMQSKEDSSDGDGTKEDYVHVRAKRGQATNSHNLAERLRRKKISERMKLLQDLVPGCNKITGKAVMLDEIINYVQSLQQQVEFLSMKLATVNPELGFDIEQIISKQMMLSQDRHLAFYGVDPGSSSLTAPFNQGIMQPEMMCNISNPVDVLHGTIHDVSTMNQIPSMWEGLQNMPHMNFNPGVAADSGTNNSGSMKIEQ</sequence>
<dbReference type="SMART" id="SM00353">
    <property type="entry name" value="HLH"/>
    <property type="match status" value="1"/>
</dbReference>
<keyword evidence="3" id="KW-0805">Transcription regulation</keyword>
<dbReference type="PANTHER" id="PTHR12565:SF312">
    <property type="entry name" value="TRANSCRIPTION FACTOR BHLH74"/>
    <property type="match status" value="1"/>
</dbReference>
<dbReference type="InterPro" id="IPR024097">
    <property type="entry name" value="bHLH_ZIP_TF"/>
</dbReference>
<dbReference type="PROSITE" id="PS50888">
    <property type="entry name" value="BHLH"/>
    <property type="match status" value="1"/>
</dbReference>
<name>A0A811MHJ6_9POAL</name>
<dbReference type="Proteomes" id="UP000604825">
    <property type="component" value="Unassembled WGS sequence"/>
</dbReference>
<dbReference type="GO" id="GO:0046983">
    <property type="term" value="F:protein dimerization activity"/>
    <property type="evidence" value="ECO:0007669"/>
    <property type="project" value="InterPro"/>
</dbReference>